<dbReference type="GO" id="GO:0000981">
    <property type="term" value="F:DNA-binding transcription factor activity, RNA polymerase II-specific"/>
    <property type="evidence" value="ECO:0007669"/>
    <property type="project" value="InterPro"/>
</dbReference>
<reference evidence="8 9" key="1">
    <citation type="journal article" date="2019" name="Nat. Ecol. Evol.">
        <title>Megaphylogeny resolves global patterns of mushroom evolution.</title>
        <authorList>
            <person name="Varga T."/>
            <person name="Krizsan K."/>
            <person name="Foldi C."/>
            <person name="Dima B."/>
            <person name="Sanchez-Garcia M."/>
            <person name="Sanchez-Ramirez S."/>
            <person name="Szollosi G.J."/>
            <person name="Szarkandi J.G."/>
            <person name="Papp V."/>
            <person name="Albert L."/>
            <person name="Andreopoulos W."/>
            <person name="Angelini C."/>
            <person name="Antonin V."/>
            <person name="Barry K.W."/>
            <person name="Bougher N.L."/>
            <person name="Buchanan P."/>
            <person name="Buyck B."/>
            <person name="Bense V."/>
            <person name="Catcheside P."/>
            <person name="Chovatia M."/>
            <person name="Cooper J."/>
            <person name="Damon W."/>
            <person name="Desjardin D."/>
            <person name="Finy P."/>
            <person name="Geml J."/>
            <person name="Haridas S."/>
            <person name="Hughes K."/>
            <person name="Justo A."/>
            <person name="Karasinski D."/>
            <person name="Kautmanova I."/>
            <person name="Kiss B."/>
            <person name="Kocsube S."/>
            <person name="Kotiranta H."/>
            <person name="LaButti K.M."/>
            <person name="Lechner B.E."/>
            <person name="Liimatainen K."/>
            <person name="Lipzen A."/>
            <person name="Lukacs Z."/>
            <person name="Mihaltcheva S."/>
            <person name="Morgado L.N."/>
            <person name="Niskanen T."/>
            <person name="Noordeloos M.E."/>
            <person name="Ohm R.A."/>
            <person name="Ortiz-Santana B."/>
            <person name="Ovrebo C."/>
            <person name="Racz N."/>
            <person name="Riley R."/>
            <person name="Savchenko A."/>
            <person name="Shiryaev A."/>
            <person name="Soop K."/>
            <person name="Spirin V."/>
            <person name="Szebenyi C."/>
            <person name="Tomsovsky M."/>
            <person name="Tulloss R.E."/>
            <person name="Uehling J."/>
            <person name="Grigoriev I.V."/>
            <person name="Vagvolgyi C."/>
            <person name="Papp T."/>
            <person name="Martin F.M."/>
            <person name="Miettinen O."/>
            <person name="Hibbett D.S."/>
            <person name="Nagy L.G."/>
        </authorList>
    </citation>
    <scope>NUCLEOTIDE SEQUENCE [LARGE SCALE GENOMIC DNA]</scope>
    <source>
        <strain evidence="8 9">CBS 962.96</strain>
    </source>
</reference>
<keyword evidence="3" id="KW-0805">Transcription regulation</keyword>
<dbReference type="InterPro" id="IPR036864">
    <property type="entry name" value="Zn2-C6_fun-type_DNA-bd_sf"/>
</dbReference>
<feature type="compositionally biased region" description="Low complexity" evidence="6">
    <location>
        <begin position="282"/>
        <end position="291"/>
    </location>
</feature>
<evidence type="ECO:0000256" key="6">
    <source>
        <dbReference type="SAM" id="MobiDB-lite"/>
    </source>
</evidence>
<proteinExistence type="predicted"/>
<dbReference type="PROSITE" id="PS00463">
    <property type="entry name" value="ZN2_CY6_FUNGAL_1"/>
    <property type="match status" value="1"/>
</dbReference>
<dbReference type="Pfam" id="PF00172">
    <property type="entry name" value="Zn_clus"/>
    <property type="match status" value="1"/>
</dbReference>
<sequence length="437" mass="48562">MKQSDRAYDHPPPSIPSSLNNITQSNFYVHSRNHRGNTPTLPQVLVSQPSAGAVFLNRIFRQSSAQYVLRNLLVRRTLIDIFVRTQTSAIIIVRAQFTRSDLLARHKRICSDKPSKPKSRRKSCQSCAESKIRCDLNYPCSKCVLKGRNCVYINDPQVSRQKRYTAAMKNDQAWSLHGIEDNAGLTDDQKPFFPSTLDLTYTPRDTFFDTPEGTLSMTHTYQDRVLETYTEDTLPTGSYTPYDISSITHTPNDTATTISNPQSQHSLDYFNSACYPAHDRPSSPSEYSSDSQWGMSSESSGPTCSIDSDLQGSLNLGMTHDGVTGSVIGYSKAIDPDSFSYQESNPLNIPYSVGGMTSPENDDIMDENGYHCAIQAQQFVQLSSVLYAPNTLNVSPVSVSGLPTETGNFPDQQFYVSSCERVSESSSIPSQSMHFYG</sequence>
<dbReference type="CDD" id="cd00067">
    <property type="entry name" value="GAL4"/>
    <property type="match status" value="1"/>
</dbReference>
<name>A0A4V4HCL3_DENBC</name>
<evidence type="ECO:0000313" key="8">
    <source>
        <dbReference type="EMBL" id="THU83615.1"/>
    </source>
</evidence>
<evidence type="ECO:0000256" key="2">
    <source>
        <dbReference type="ARBA" id="ARBA00022833"/>
    </source>
</evidence>
<dbReference type="InterPro" id="IPR001138">
    <property type="entry name" value="Zn2Cys6_DnaBD"/>
</dbReference>
<dbReference type="EMBL" id="ML179652">
    <property type="protein sequence ID" value="THU83615.1"/>
    <property type="molecule type" value="Genomic_DNA"/>
</dbReference>
<accession>A0A4V4HCL3</accession>
<feature type="compositionally biased region" description="Polar residues" evidence="6">
    <location>
        <begin position="292"/>
        <end position="308"/>
    </location>
</feature>
<dbReference type="OrthoDB" id="1405595at2759"/>
<keyword evidence="2" id="KW-0862">Zinc</keyword>
<dbReference type="Proteomes" id="UP000297245">
    <property type="component" value="Unassembled WGS sequence"/>
</dbReference>
<feature type="domain" description="Zn(2)-C6 fungal-type" evidence="7">
    <location>
        <begin position="123"/>
        <end position="152"/>
    </location>
</feature>
<keyword evidence="4" id="KW-0804">Transcription</keyword>
<dbReference type="GO" id="GO:0008270">
    <property type="term" value="F:zinc ion binding"/>
    <property type="evidence" value="ECO:0007669"/>
    <property type="project" value="InterPro"/>
</dbReference>
<evidence type="ECO:0000256" key="1">
    <source>
        <dbReference type="ARBA" id="ARBA00022723"/>
    </source>
</evidence>
<evidence type="ECO:0000256" key="3">
    <source>
        <dbReference type="ARBA" id="ARBA00023015"/>
    </source>
</evidence>
<dbReference type="PANTHER" id="PTHR47660:SF2">
    <property type="entry name" value="TRANSCRIPTION FACTOR WITH C2H2 AND ZN(2)-CYS(6) DNA BINDING DOMAIN (EUROFUNG)"/>
    <property type="match status" value="1"/>
</dbReference>
<dbReference type="PROSITE" id="PS50048">
    <property type="entry name" value="ZN2_CY6_FUNGAL_2"/>
    <property type="match status" value="1"/>
</dbReference>
<dbReference type="SMART" id="SM00066">
    <property type="entry name" value="GAL4"/>
    <property type="match status" value="1"/>
</dbReference>
<evidence type="ECO:0000313" key="9">
    <source>
        <dbReference type="Proteomes" id="UP000297245"/>
    </source>
</evidence>
<keyword evidence="9" id="KW-1185">Reference proteome</keyword>
<keyword evidence="5" id="KW-0539">Nucleus</keyword>
<evidence type="ECO:0000256" key="5">
    <source>
        <dbReference type="ARBA" id="ARBA00023242"/>
    </source>
</evidence>
<gene>
    <name evidence="8" type="ORF">K435DRAFT_871119</name>
</gene>
<dbReference type="SUPFAM" id="SSF57701">
    <property type="entry name" value="Zn2/Cys6 DNA-binding domain"/>
    <property type="match status" value="1"/>
</dbReference>
<organism evidence="8 9">
    <name type="scientific">Dendrothele bispora (strain CBS 962.96)</name>
    <dbReference type="NCBI Taxonomy" id="1314807"/>
    <lineage>
        <taxon>Eukaryota</taxon>
        <taxon>Fungi</taxon>
        <taxon>Dikarya</taxon>
        <taxon>Basidiomycota</taxon>
        <taxon>Agaricomycotina</taxon>
        <taxon>Agaricomycetes</taxon>
        <taxon>Agaricomycetidae</taxon>
        <taxon>Agaricales</taxon>
        <taxon>Agaricales incertae sedis</taxon>
        <taxon>Dendrothele</taxon>
    </lineage>
</organism>
<keyword evidence="1" id="KW-0479">Metal-binding</keyword>
<protein>
    <recommendedName>
        <fullName evidence="7">Zn(2)-C6 fungal-type domain-containing protein</fullName>
    </recommendedName>
</protein>
<dbReference type="AlphaFoldDB" id="A0A4V4HCL3"/>
<dbReference type="PANTHER" id="PTHR47660">
    <property type="entry name" value="TRANSCRIPTION FACTOR WITH C2H2 AND ZN(2)-CYS(6) DNA BINDING DOMAIN (EUROFUNG)-RELATED-RELATED"/>
    <property type="match status" value="1"/>
</dbReference>
<evidence type="ECO:0000259" key="7">
    <source>
        <dbReference type="PROSITE" id="PS50048"/>
    </source>
</evidence>
<dbReference type="Gene3D" id="4.10.240.10">
    <property type="entry name" value="Zn(2)-C6 fungal-type DNA-binding domain"/>
    <property type="match status" value="1"/>
</dbReference>
<evidence type="ECO:0000256" key="4">
    <source>
        <dbReference type="ARBA" id="ARBA00023163"/>
    </source>
</evidence>
<feature type="region of interest" description="Disordered" evidence="6">
    <location>
        <begin position="272"/>
        <end position="308"/>
    </location>
</feature>